<evidence type="ECO:0000313" key="4">
    <source>
        <dbReference type="EMBL" id="GGA83813.1"/>
    </source>
</evidence>
<dbReference type="OrthoDB" id="9766971at2"/>
<gene>
    <name evidence="4" type="primary">sypQ</name>
    <name evidence="4" type="ORF">GCM10011369_27290</name>
</gene>
<dbReference type="Gene3D" id="3.90.550.10">
    <property type="entry name" value="Spore Coat Polysaccharide Biosynthesis Protein SpsA, Chain A"/>
    <property type="match status" value="1"/>
</dbReference>
<comment type="caution">
    <text evidence="4">The sequence shown here is derived from an EMBL/GenBank/DDBJ whole genome shotgun (WGS) entry which is preliminary data.</text>
</comment>
<keyword evidence="2" id="KW-0328">Glycosyltransferase</keyword>
<dbReference type="CDD" id="cd06439">
    <property type="entry name" value="CESA_like_1"/>
    <property type="match status" value="1"/>
</dbReference>
<dbReference type="GO" id="GO:0016757">
    <property type="term" value="F:glycosyltransferase activity"/>
    <property type="evidence" value="ECO:0007669"/>
    <property type="project" value="UniProtKB-KW"/>
</dbReference>
<dbReference type="Proteomes" id="UP000619743">
    <property type="component" value="Unassembled WGS sequence"/>
</dbReference>
<dbReference type="EMBL" id="BMDX01000015">
    <property type="protein sequence ID" value="GGA83813.1"/>
    <property type="molecule type" value="Genomic_DNA"/>
</dbReference>
<dbReference type="RefSeq" id="WP_087506612.1">
    <property type="nucleotide sequence ID" value="NZ_BMDX01000015.1"/>
</dbReference>
<dbReference type="Pfam" id="PF13641">
    <property type="entry name" value="Glyco_tranf_2_3"/>
    <property type="match status" value="1"/>
</dbReference>
<organism evidence="4 5">
    <name type="scientific">Neiella marina</name>
    <dbReference type="NCBI Taxonomy" id="508461"/>
    <lineage>
        <taxon>Bacteria</taxon>
        <taxon>Pseudomonadati</taxon>
        <taxon>Pseudomonadota</taxon>
        <taxon>Gammaproteobacteria</taxon>
        <taxon>Alteromonadales</taxon>
        <taxon>Echinimonadaceae</taxon>
        <taxon>Neiella</taxon>
    </lineage>
</organism>
<dbReference type="AlphaFoldDB" id="A0A8J2U7H3"/>
<name>A0A8J2U7H3_9GAMM</name>
<dbReference type="InterPro" id="IPR029044">
    <property type="entry name" value="Nucleotide-diphossugar_trans"/>
</dbReference>
<accession>A0A8J2U7H3</accession>
<keyword evidence="3 4" id="KW-0808">Transferase</keyword>
<evidence type="ECO:0000256" key="2">
    <source>
        <dbReference type="ARBA" id="ARBA00022676"/>
    </source>
</evidence>
<evidence type="ECO:0000313" key="5">
    <source>
        <dbReference type="Proteomes" id="UP000619743"/>
    </source>
</evidence>
<proteinExistence type="inferred from homology"/>
<protein>
    <submittedName>
        <fullName evidence="4">Glycosyl transferase</fullName>
    </submittedName>
</protein>
<comment type="similarity">
    <text evidence="1">Belongs to the glycosyltransferase 2 family.</text>
</comment>
<dbReference type="SUPFAM" id="SSF53448">
    <property type="entry name" value="Nucleotide-diphospho-sugar transferases"/>
    <property type="match status" value="1"/>
</dbReference>
<sequence length="388" mass="43762">MIECITLLSFALVAYHHVFYPLLLKWLSHWRAPKNGEHWQQRIPAEPSEWPTIELLIPAYNEQDFVADKLSMLAFLDYPAERLTVRLLCDGCSDNTANVARTQLAAMPFCEFNIEVVEYQQNRGKVAVINQAITESQATIVALSDVSAIISVDAMKLAARYFQFNHVGVVCGCYQILNPGSSGEDKYWQYQRMVRESEANLGALQGAHGAFYLIRREAFRKLHSDTINDDFILPMQILARGYRGIYEPRICALELEHASDQLDRSRRRRIGAGNLQQLIRLRELLLPKFKGVAFTFISGKALRVLCPFLMLVGFVGSVVLASGSAAFAMLLVLQLLGGLLALLPRLAPQVDWPRALNALNYLLEGHWNCLLGCLSYIQRALQRHLSRA</sequence>
<reference evidence="5" key="1">
    <citation type="journal article" date="2019" name="Int. J. Syst. Evol. Microbiol.">
        <title>The Global Catalogue of Microorganisms (GCM) 10K type strain sequencing project: providing services to taxonomists for standard genome sequencing and annotation.</title>
        <authorList>
            <consortium name="The Broad Institute Genomics Platform"/>
            <consortium name="The Broad Institute Genome Sequencing Center for Infectious Disease"/>
            <person name="Wu L."/>
            <person name="Ma J."/>
        </authorList>
    </citation>
    <scope>NUCLEOTIDE SEQUENCE [LARGE SCALE GENOMIC DNA]</scope>
    <source>
        <strain evidence="5">CGMCC 1.10130</strain>
    </source>
</reference>
<evidence type="ECO:0000256" key="3">
    <source>
        <dbReference type="ARBA" id="ARBA00022679"/>
    </source>
</evidence>
<dbReference type="PANTHER" id="PTHR43630:SF1">
    <property type="entry name" value="POLY-BETA-1,6-N-ACETYL-D-GLUCOSAMINE SYNTHASE"/>
    <property type="match status" value="1"/>
</dbReference>
<evidence type="ECO:0000256" key="1">
    <source>
        <dbReference type="ARBA" id="ARBA00006739"/>
    </source>
</evidence>
<keyword evidence="5" id="KW-1185">Reference proteome</keyword>
<dbReference type="PANTHER" id="PTHR43630">
    <property type="entry name" value="POLY-BETA-1,6-N-ACETYL-D-GLUCOSAMINE SYNTHASE"/>
    <property type="match status" value="1"/>
</dbReference>